<evidence type="ECO:0000259" key="8">
    <source>
        <dbReference type="Pfam" id="PF02687"/>
    </source>
</evidence>
<accession>A0A4Q2EFU5</accession>
<dbReference type="Proteomes" id="UP000290624">
    <property type="component" value="Unassembled WGS sequence"/>
</dbReference>
<evidence type="ECO:0000256" key="3">
    <source>
        <dbReference type="ARBA" id="ARBA00022692"/>
    </source>
</evidence>
<evidence type="ECO:0000256" key="2">
    <source>
        <dbReference type="ARBA" id="ARBA00022475"/>
    </source>
</evidence>
<evidence type="ECO:0000256" key="1">
    <source>
        <dbReference type="ARBA" id="ARBA00004651"/>
    </source>
</evidence>
<keyword evidence="10" id="KW-1185">Reference proteome</keyword>
<feature type="transmembrane region" description="Helical" evidence="7">
    <location>
        <begin position="288"/>
        <end position="312"/>
    </location>
</feature>
<dbReference type="InterPro" id="IPR050250">
    <property type="entry name" value="Macrolide_Exporter_MacB"/>
</dbReference>
<proteinExistence type="inferred from homology"/>
<comment type="subcellular location">
    <subcellularLocation>
        <location evidence="1">Cell membrane</location>
        <topology evidence="1">Multi-pass membrane protein</topology>
    </subcellularLocation>
</comment>
<keyword evidence="4 7" id="KW-1133">Transmembrane helix</keyword>
<feature type="transmembrane region" description="Helical" evidence="7">
    <location>
        <begin position="324"/>
        <end position="347"/>
    </location>
</feature>
<evidence type="ECO:0000256" key="4">
    <source>
        <dbReference type="ARBA" id="ARBA00022989"/>
    </source>
</evidence>
<keyword evidence="5 7" id="KW-0472">Membrane</keyword>
<evidence type="ECO:0000256" key="7">
    <source>
        <dbReference type="SAM" id="Phobius"/>
    </source>
</evidence>
<dbReference type="AlphaFoldDB" id="A0A4Q2EFU5"/>
<feature type="transmembrane region" description="Helical" evidence="7">
    <location>
        <begin position="246"/>
        <end position="268"/>
    </location>
</feature>
<dbReference type="InterPro" id="IPR003838">
    <property type="entry name" value="ABC3_permease_C"/>
</dbReference>
<evidence type="ECO:0000256" key="5">
    <source>
        <dbReference type="ARBA" id="ARBA00023136"/>
    </source>
</evidence>
<dbReference type="Pfam" id="PF02687">
    <property type="entry name" value="FtsX"/>
    <property type="match status" value="1"/>
</dbReference>
<reference evidence="9 10" key="1">
    <citation type="submission" date="2018-01" db="EMBL/GenBank/DDBJ databases">
        <title>Lactibacter flavus gen. nov., sp. nov., a novel bacterium of the family Propionibacteriaceae isolated from raw milk and dairy products.</title>
        <authorList>
            <person name="Wenning M."/>
            <person name="Breitenwieser F."/>
            <person name="Huptas C."/>
            <person name="von Neubeck M."/>
            <person name="Busse H.-J."/>
            <person name="Scherer S."/>
        </authorList>
    </citation>
    <scope>NUCLEOTIDE SEQUENCE [LARGE SCALE GENOMIC DNA]</scope>
    <source>
        <strain evidence="9 10">VG341</strain>
    </source>
</reference>
<evidence type="ECO:0000256" key="6">
    <source>
        <dbReference type="ARBA" id="ARBA00038076"/>
    </source>
</evidence>
<gene>
    <name evidence="9" type="ORF">C1706_13330</name>
</gene>
<organism evidence="9 10">
    <name type="scientific">Propioniciclava flava</name>
    <dbReference type="NCBI Taxonomy" id="2072026"/>
    <lineage>
        <taxon>Bacteria</taxon>
        <taxon>Bacillati</taxon>
        <taxon>Actinomycetota</taxon>
        <taxon>Actinomycetes</taxon>
        <taxon>Propionibacteriales</taxon>
        <taxon>Propionibacteriaceae</taxon>
        <taxon>Propioniciclava</taxon>
    </lineage>
</organism>
<dbReference type="GO" id="GO:0005886">
    <property type="term" value="C:plasma membrane"/>
    <property type="evidence" value="ECO:0007669"/>
    <property type="project" value="UniProtKB-SubCell"/>
</dbReference>
<dbReference type="EMBL" id="PPCV01000012">
    <property type="protein sequence ID" value="RXW31164.1"/>
    <property type="molecule type" value="Genomic_DNA"/>
</dbReference>
<evidence type="ECO:0000313" key="10">
    <source>
        <dbReference type="Proteomes" id="UP000290624"/>
    </source>
</evidence>
<protein>
    <submittedName>
        <fullName evidence="9">Permease</fullName>
    </submittedName>
</protein>
<keyword evidence="3 7" id="KW-0812">Transmembrane</keyword>
<comment type="caution">
    <text evidence="9">The sequence shown here is derived from an EMBL/GenBank/DDBJ whole genome shotgun (WGS) entry which is preliminary data.</text>
</comment>
<comment type="similarity">
    <text evidence="6">Belongs to the ABC-4 integral membrane protein family.</text>
</comment>
<sequence>MLRETLATTWAAKVSSLLIAVVVAATCLASLMTVGRSAAAAAEVASRMEQAGARKLSVIDTRESGFVNERTVRVIAGLSFVETAVALGTPFDAVNGQMGAGGIKVPVWPVMGEVDHVGRVARGRAPHPGEALVSTSMLASLNLAEPVGYLTSSDGLRQFPIVGSFTPVAPFEDTGGGVILAAPRETTGRELRVVVDNVASAKTSLPVLLGVLAPPDPQGVQIDSPASLAQTAQDLNAQMAGFGRTLLLLIVGAGGFFVAAVVLADVLIRRRDLGRRRTLGITRSDLVLLVAARALVAAVAGAVLGCVSGGIINQVSGSPIPLDFVTAIGVLACLVATVVALLPAWYASRLDPVRVMRAP</sequence>
<evidence type="ECO:0000313" key="9">
    <source>
        <dbReference type="EMBL" id="RXW31164.1"/>
    </source>
</evidence>
<keyword evidence="2" id="KW-1003">Cell membrane</keyword>
<name>A0A4Q2EFU5_9ACTN</name>
<dbReference type="PANTHER" id="PTHR30572:SF4">
    <property type="entry name" value="ABC TRANSPORTER PERMEASE YTRF"/>
    <property type="match status" value="1"/>
</dbReference>
<dbReference type="GO" id="GO:0022857">
    <property type="term" value="F:transmembrane transporter activity"/>
    <property type="evidence" value="ECO:0007669"/>
    <property type="project" value="TreeGrafter"/>
</dbReference>
<feature type="domain" description="ABC3 transporter permease C-terminal" evidence="8">
    <location>
        <begin position="246"/>
        <end position="349"/>
    </location>
</feature>
<dbReference type="PANTHER" id="PTHR30572">
    <property type="entry name" value="MEMBRANE COMPONENT OF TRANSPORTER-RELATED"/>
    <property type="match status" value="1"/>
</dbReference>